<sequence>MISPKTPFIFAAGVLLTQVAFGSVAFAEAGDSLHSDQGWTLSPSLRLSGTYNSNVFRAAEDETASTVAGAPVMGIQPAVAIASPRERNFLLDLDGGLRWDQYFDVGDDASFDVGGQSGLSAYGNLSAIINPKGTVSLKLDEAIVRSNEPSPYTGENSYNWITNELGGVIGIRPGGDVLSFDLGYHWKLYDFDTPALETLDRDIHNFDLDINWKFLPKTSLLAMADFRLVRWAETARVPARDDVGYPTLNNNNNNPLRVQGGLSGLLTERLSVQALAGYGASFHDAGETFSGVIGSFALAYAFGRLDLNNKVGAGYRRDFGEASIGNYYTSHQVYAEYVQNVLDKRLSFNLNGRFEARDYSAPTTTFGSDLYDLLLVGTAGAGFYATNWLKFGLDYTLTTNLTDNEYSIAAVDPSDPSISVLRGYTQHLGTFSMTAKY</sequence>
<dbReference type="Proteomes" id="UP000249799">
    <property type="component" value="Chromosome"/>
</dbReference>
<keyword evidence="2" id="KW-1185">Reference proteome</keyword>
<dbReference type="SUPFAM" id="SSF56935">
    <property type="entry name" value="Porins"/>
    <property type="match status" value="1"/>
</dbReference>
<reference evidence="1 2" key="1">
    <citation type="submission" date="2018-06" db="EMBL/GenBank/DDBJ databases">
        <title>Lujinxingia sediminis gen. nov. sp. nov., a new facultative anaerobic member of the class Deltaproteobacteria, and proposal of Lujinxingaceae fam. nov.</title>
        <authorList>
            <person name="Guo L.-Y."/>
            <person name="Li C.-M."/>
            <person name="Wang S."/>
            <person name="Du Z.-J."/>
        </authorList>
    </citation>
    <scope>NUCLEOTIDE SEQUENCE [LARGE SCALE GENOMIC DNA]</scope>
    <source>
        <strain evidence="1 2">FA350</strain>
    </source>
</reference>
<proteinExistence type="predicted"/>
<accession>A0A2Z4FM07</accession>
<name>A0A2Z4FM07_9DELT</name>
<gene>
    <name evidence="1" type="ORF">DN745_10735</name>
</gene>
<organism evidence="1 2">
    <name type="scientific">Bradymonas sediminis</name>
    <dbReference type="NCBI Taxonomy" id="1548548"/>
    <lineage>
        <taxon>Bacteria</taxon>
        <taxon>Deltaproteobacteria</taxon>
        <taxon>Bradymonadales</taxon>
        <taxon>Bradymonadaceae</taxon>
        <taxon>Bradymonas</taxon>
    </lineage>
</organism>
<evidence type="ECO:0000313" key="2">
    <source>
        <dbReference type="Proteomes" id="UP000249799"/>
    </source>
</evidence>
<evidence type="ECO:0000313" key="1">
    <source>
        <dbReference type="EMBL" id="AWV89786.1"/>
    </source>
</evidence>
<protein>
    <submittedName>
        <fullName evidence="1">Uncharacterized protein</fullName>
    </submittedName>
</protein>
<dbReference type="KEGG" id="bsed:DN745_10735"/>
<dbReference type="AlphaFoldDB" id="A0A2Z4FM07"/>
<dbReference type="EMBL" id="CP030032">
    <property type="protein sequence ID" value="AWV89786.1"/>
    <property type="molecule type" value="Genomic_DNA"/>
</dbReference>